<feature type="compositionally biased region" description="Basic and acidic residues" evidence="2">
    <location>
        <begin position="1"/>
        <end position="14"/>
    </location>
</feature>
<organism evidence="3 4">
    <name type="scientific">Helicoverpa armigera</name>
    <name type="common">Cotton bollworm</name>
    <name type="synonym">Heliothis armigera</name>
    <dbReference type="NCBI Taxonomy" id="29058"/>
    <lineage>
        <taxon>Eukaryota</taxon>
        <taxon>Metazoa</taxon>
        <taxon>Ecdysozoa</taxon>
        <taxon>Arthropoda</taxon>
        <taxon>Hexapoda</taxon>
        <taxon>Insecta</taxon>
        <taxon>Pterygota</taxon>
        <taxon>Neoptera</taxon>
        <taxon>Endopterygota</taxon>
        <taxon>Lepidoptera</taxon>
        <taxon>Glossata</taxon>
        <taxon>Ditrysia</taxon>
        <taxon>Noctuoidea</taxon>
        <taxon>Noctuidae</taxon>
        <taxon>Heliothinae</taxon>
        <taxon>Helicoverpa</taxon>
    </lineage>
</organism>
<gene>
    <name evidence="3" type="primary">HaOG207904</name>
    <name evidence="3" type="ORF">B5X24_HaOG207904</name>
</gene>
<proteinExistence type="predicted"/>
<dbReference type="Proteomes" id="UP000249218">
    <property type="component" value="Unassembled WGS sequence"/>
</dbReference>
<evidence type="ECO:0000313" key="3">
    <source>
        <dbReference type="EMBL" id="PZC74383.1"/>
    </source>
</evidence>
<sequence length="248" mass="26556">MDSQTLEKNKKDEKEWDEDSESESVSSEGDAGGFKLPRNKKDHRADAFLKRRREDPGSSSGGRGASAKKVARRPVSEGSAGASVGGGGAAHLSSSSEEESAIGSDRERRADFEKTVESAIRQVALKRKNASKDGAIEAATASITAAAVSNFGRAPVSELAKLQQEVARLTAALESLVEENRSLRADLAKMREQEAERGGARQQAQTAPAESQILALVRQEMAAFQARFSVLEGRLSKCTECLPPDLLE</sequence>
<dbReference type="AlphaFoldDB" id="A0A2W1BRJ5"/>
<evidence type="ECO:0000256" key="1">
    <source>
        <dbReference type="SAM" id="Coils"/>
    </source>
</evidence>
<feature type="coiled-coil region" evidence="1">
    <location>
        <begin position="159"/>
        <end position="193"/>
    </location>
</feature>
<accession>A0A2W1BRJ5</accession>
<keyword evidence="4" id="KW-1185">Reference proteome</keyword>
<feature type="region of interest" description="Disordered" evidence="2">
    <location>
        <begin position="1"/>
        <end position="110"/>
    </location>
</feature>
<name>A0A2W1BRJ5_HELAM</name>
<dbReference type="OrthoDB" id="7479546at2759"/>
<evidence type="ECO:0000313" key="4">
    <source>
        <dbReference type="Proteomes" id="UP000249218"/>
    </source>
</evidence>
<protein>
    <submittedName>
        <fullName evidence="3">Uncharacterized protein</fullName>
    </submittedName>
</protein>
<evidence type="ECO:0000256" key="2">
    <source>
        <dbReference type="SAM" id="MobiDB-lite"/>
    </source>
</evidence>
<dbReference type="EMBL" id="KZ150052">
    <property type="protein sequence ID" value="PZC74383.1"/>
    <property type="molecule type" value="Genomic_DNA"/>
</dbReference>
<keyword evidence="1" id="KW-0175">Coiled coil</keyword>
<feature type="compositionally biased region" description="Basic and acidic residues" evidence="2">
    <location>
        <begin position="43"/>
        <end position="56"/>
    </location>
</feature>
<reference evidence="3 4" key="1">
    <citation type="journal article" date="2017" name="BMC Biol.">
        <title>Genomic innovations, transcriptional plasticity and gene loss underlying the evolution and divergence of two highly polyphagous and invasive Helicoverpa pest species.</title>
        <authorList>
            <person name="Pearce S.L."/>
            <person name="Clarke D.F."/>
            <person name="East P.D."/>
            <person name="Elfekih S."/>
            <person name="Gordon K.H."/>
            <person name="Jermiin L.S."/>
            <person name="McGaughran A."/>
            <person name="Oakeshott J.G."/>
            <person name="Papanikolaou A."/>
            <person name="Perera O.P."/>
            <person name="Rane R.V."/>
            <person name="Richards S."/>
            <person name="Tay W.T."/>
            <person name="Walsh T.K."/>
            <person name="Anderson A."/>
            <person name="Anderson C.J."/>
            <person name="Asgari S."/>
            <person name="Board P.G."/>
            <person name="Bretschneider A."/>
            <person name="Campbell P.M."/>
            <person name="Chertemps T."/>
            <person name="Christeller J.T."/>
            <person name="Coppin C.W."/>
            <person name="Downes S.J."/>
            <person name="Duan G."/>
            <person name="Farnsworth C.A."/>
            <person name="Good R.T."/>
            <person name="Han L.B."/>
            <person name="Han Y.C."/>
            <person name="Hatje K."/>
            <person name="Horne I."/>
            <person name="Huang Y.P."/>
            <person name="Hughes D.S."/>
            <person name="Jacquin-Joly E."/>
            <person name="James W."/>
            <person name="Jhangiani S."/>
            <person name="Kollmar M."/>
            <person name="Kuwar S.S."/>
            <person name="Li S."/>
            <person name="Liu N.Y."/>
            <person name="Maibeche M.T."/>
            <person name="Miller J.R."/>
            <person name="Montagne N."/>
            <person name="Perry T."/>
            <person name="Qu J."/>
            <person name="Song S.V."/>
            <person name="Sutton G.G."/>
            <person name="Vogel H."/>
            <person name="Walenz B.P."/>
            <person name="Xu W."/>
            <person name="Zhang H.J."/>
            <person name="Zou Z."/>
            <person name="Batterham P."/>
            <person name="Edwards O.R."/>
            <person name="Feyereisen R."/>
            <person name="Gibbs R.A."/>
            <person name="Heckel D.G."/>
            <person name="McGrath A."/>
            <person name="Robin C."/>
            <person name="Scherer S.E."/>
            <person name="Worley K.C."/>
            <person name="Wu Y.D."/>
        </authorList>
    </citation>
    <scope>NUCLEOTIDE SEQUENCE [LARGE SCALE GENOMIC DNA]</scope>
    <source>
        <strain evidence="3">Harm_GR_Male_#8</strain>
        <tissue evidence="3">Whole organism</tissue>
    </source>
</reference>